<protein>
    <recommendedName>
        <fullName evidence="1">DNA helicase Pif1-like 2B domain-containing protein</fullName>
    </recommendedName>
</protein>
<organism evidence="2 3">
    <name type="scientific">Gymnopus androsaceus JB14</name>
    <dbReference type="NCBI Taxonomy" id="1447944"/>
    <lineage>
        <taxon>Eukaryota</taxon>
        <taxon>Fungi</taxon>
        <taxon>Dikarya</taxon>
        <taxon>Basidiomycota</taxon>
        <taxon>Agaricomycotina</taxon>
        <taxon>Agaricomycetes</taxon>
        <taxon>Agaricomycetidae</taxon>
        <taxon>Agaricales</taxon>
        <taxon>Marasmiineae</taxon>
        <taxon>Omphalotaceae</taxon>
        <taxon>Gymnopus</taxon>
    </lineage>
</organism>
<keyword evidence="3" id="KW-1185">Reference proteome</keyword>
<dbReference type="AlphaFoldDB" id="A0A6A4GNY8"/>
<name>A0A6A4GNY8_9AGAR</name>
<gene>
    <name evidence="2" type="ORF">BT96DRAFT_838225</name>
</gene>
<feature type="domain" description="DNA helicase Pif1-like 2B" evidence="1">
    <location>
        <begin position="14"/>
        <end position="46"/>
    </location>
</feature>
<evidence type="ECO:0000259" key="1">
    <source>
        <dbReference type="Pfam" id="PF21530"/>
    </source>
</evidence>
<dbReference type="InterPro" id="IPR049163">
    <property type="entry name" value="Pif1-like_2B_dom"/>
</dbReference>
<proteinExistence type="predicted"/>
<sequence length="87" mass="10149">MEGVDNVDFQYSVEYLNSINATGLPISHLKLKIGAPLMILRNLDPTPVQEFAMAHGQSLFDAVNEYWKFRYWEVIMQVKLRLFHVLH</sequence>
<evidence type="ECO:0000313" key="3">
    <source>
        <dbReference type="Proteomes" id="UP000799118"/>
    </source>
</evidence>
<dbReference type="Pfam" id="PF21530">
    <property type="entry name" value="Pif1_2B_dom"/>
    <property type="match status" value="1"/>
</dbReference>
<evidence type="ECO:0000313" key="2">
    <source>
        <dbReference type="EMBL" id="KAE9387063.1"/>
    </source>
</evidence>
<dbReference type="OrthoDB" id="432234at2759"/>
<dbReference type="Proteomes" id="UP000799118">
    <property type="component" value="Unassembled WGS sequence"/>
</dbReference>
<reference evidence="2" key="1">
    <citation type="journal article" date="2019" name="Environ. Microbiol.">
        <title>Fungal ecological strategies reflected in gene transcription - a case study of two litter decomposers.</title>
        <authorList>
            <person name="Barbi F."/>
            <person name="Kohler A."/>
            <person name="Barry K."/>
            <person name="Baskaran P."/>
            <person name="Daum C."/>
            <person name="Fauchery L."/>
            <person name="Ihrmark K."/>
            <person name="Kuo A."/>
            <person name="LaButti K."/>
            <person name="Lipzen A."/>
            <person name="Morin E."/>
            <person name="Grigoriev I.V."/>
            <person name="Henrissat B."/>
            <person name="Lindahl B."/>
            <person name="Martin F."/>
        </authorList>
    </citation>
    <scope>NUCLEOTIDE SEQUENCE</scope>
    <source>
        <strain evidence="2">JB14</strain>
    </source>
</reference>
<accession>A0A6A4GNY8</accession>
<dbReference type="EMBL" id="ML769827">
    <property type="protein sequence ID" value="KAE9387063.1"/>
    <property type="molecule type" value="Genomic_DNA"/>
</dbReference>